<dbReference type="SMART" id="SM00448">
    <property type="entry name" value="REC"/>
    <property type="match status" value="1"/>
</dbReference>
<evidence type="ECO:0000259" key="2">
    <source>
        <dbReference type="PROSITE" id="PS50110"/>
    </source>
</evidence>
<dbReference type="Gene3D" id="3.40.50.2300">
    <property type="match status" value="1"/>
</dbReference>
<protein>
    <submittedName>
        <fullName evidence="3">Response regulator CheY-like domain-containing protein</fullName>
    </submittedName>
</protein>
<organism evidence="3 4">
    <name type="scientific">Rhizobium etli bv. mimosae str. IE4771</name>
    <dbReference type="NCBI Taxonomy" id="1432050"/>
    <lineage>
        <taxon>Bacteria</taxon>
        <taxon>Pseudomonadati</taxon>
        <taxon>Pseudomonadota</taxon>
        <taxon>Alphaproteobacteria</taxon>
        <taxon>Hyphomicrobiales</taxon>
        <taxon>Rhizobiaceae</taxon>
        <taxon>Rhizobium/Agrobacterium group</taxon>
        <taxon>Rhizobium</taxon>
    </lineage>
</organism>
<dbReference type="KEGG" id="rei:IE4771_CH01452"/>
<dbReference type="EMBL" id="CP006986">
    <property type="protein sequence ID" value="AIC26597.1"/>
    <property type="molecule type" value="Genomic_DNA"/>
</dbReference>
<dbReference type="PROSITE" id="PS50110">
    <property type="entry name" value="RESPONSE_REGULATORY"/>
    <property type="match status" value="1"/>
</dbReference>
<sequence length="187" mass="20515">MRISIRENKVGRRLFLRFDSYWPDRKMVYSEMVAEFTDSVPCGAPEGNDVGETAGALRHAPDEGHGIMSANRVLVLEDSLIIAMEAEDILRLSGVDGIDIVGSLEQARAAIAAESYDFALLDVNLGEGMSFGFARHLLDVGIPFGFVSGYSDTRDFPPDLQHIPLLVKPFDEKAMGEFLQRLLPAAA</sequence>
<keyword evidence="1" id="KW-0597">Phosphoprotein</keyword>
<accession>A0A060HYH5</accession>
<dbReference type="Proteomes" id="UP000027180">
    <property type="component" value="Chromosome"/>
</dbReference>
<dbReference type="HOGENOM" id="CLU_000445_69_11_5"/>
<dbReference type="InterPro" id="IPR011006">
    <property type="entry name" value="CheY-like_superfamily"/>
</dbReference>
<evidence type="ECO:0000313" key="3">
    <source>
        <dbReference type="EMBL" id="AIC26597.1"/>
    </source>
</evidence>
<dbReference type="GO" id="GO:0000160">
    <property type="term" value="P:phosphorelay signal transduction system"/>
    <property type="evidence" value="ECO:0007669"/>
    <property type="project" value="InterPro"/>
</dbReference>
<dbReference type="SUPFAM" id="SSF52172">
    <property type="entry name" value="CheY-like"/>
    <property type="match status" value="1"/>
</dbReference>
<feature type="domain" description="Response regulatory" evidence="2">
    <location>
        <begin position="72"/>
        <end position="183"/>
    </location>
</feature>
<evidence type="ECO:0000313" key="4">
    <source>
        <dbReference type="Proteomes" id="UP000027180"/>
    </source>
</evidence>
<reference evidence="3 4" key="1">
    <citation type="submission" date="2013-12" db="EMBL/GenBank/DDBJ databases">
        <title>Complete genome sequence of Rhizobium etli bv. mimosae IE4771.</title>
        <authorList>
            <person name="Bustos P."/>
            <person name="Santamaria R.I."/>
            <person name="Lozano L."/>
            <person name="Ormeno-Orrillo E."/>
            <person name="Rogel M.A."/>
            <person name="Romero D."/>
            <person name="Cevallos M.A."/>
            <person name="Martinez-Romero E."/>
            <person name="Gonzalez V."/>
        </authorList>
    </citation>
    <scope>NUCLEOTIDE SEQUENCE [LARGE SCALE GENOMIC DNA]</scope>
    <source>
        <strain evidence="3 4">IE4771</strain>
    </source>
</reference>
<feature type="modified residue" description="4-aspartylphosphate" evidence="1">
    <location>
        <position position="122"/>
    </location>
</feature>
<dbReference type="AlphaFoldDB" id="A0A060HYH5"/>
<name>A0A060HYH5_RHIET</name>
<evidence type="ECO:0000256" key="1">
    <source>
        <dbReference type="PROSITE-ProRule" id="PRU00169"/>
    </source>
</evidence>
<proteinExistence type="predicted"/>
<gene>
    <name evidence="3" type="ORF">IE4771_CH01452</name>
</gene>
<dbReference type="InterPro" id="IPR001789">
    <property type="entry name" value="Sig_transdc_resp-reg_receiver"/>
</dbReference>